<dbReference type="AlphaFoldDB" id="A0A6N3DAY0"/>
<evidence type="ECO:0000259" key="6">
    <source>
        <dbReference type="SMART" id="SM01266"/>
    </source>
</evidence>
<keyword evidence="4 5" id="KW-0012">Acyltransferase</keyword>
<dbReference type="Gene3D" id="2.160.10.10">
    <property type="entry name" value="Hexapeptide repeat proteins"/>
    <property type="match status" value="1"/>
</dbReference>
<gene>
    <name evidence="7" type="primary">maa</name>
    <name evidence="7" type="ORF">CPLFYP93_01800</name>
</gene>
<keyword evidence="3" id="KW-0677">Repeat</keyword>
<evidence type="ECO:0000313" key="7">
    <source>
        <dbReference type="EMBL" id="VYU25592.1"/>
    </source>
</evidence>
<reference evidence="7" key="1">
    <citation type="submission" date="2019-11" db="EMBL/GenBank/DDBJ databases">
        <authorList>
            <person name="Feng L."/>
        </authorList>
    </citation>
    <scope>NUCLEOTIDE SEQUENCE</scope>
    <source>
        <strain evidence="7">CParaputrificumLFYP93</strain>
    </source>
</reference>
<dbReference type="SUPFAM" id="SSF51161">
    <property type="entry name" value="Trimeric LpxA-like enzymes"/>
    <property type="match status" value="1"/>
</dbReference>
<organism evidence="7">
    <name type="scientific">Clostridium paraputrificum</name>
    <dbReference type="NCBI Taxonomy" id="29363"/>
    <lineage>
        <taxon>Bacteria</taxon>
        <taxon>Bacillati</taxon>
        <taxon>Bacillota</taxon>
        <taxon>Clostridia</taxon>
        <taxon>Eubacteriales</taxon>
        <taxon>Clostridiaceae</taxon>
        <taxon>Clostridium</taxon>
    </lineage>
</organism>
<evidence type="ECO:0000256" key="2">
    <source>
        <dbReference type="ARBA" id="ARBA00022679"/>
    </source>
</evidence>
<dbReference type="RefSeq" id="WP_156561133.1">
    <property type="nucleotide sequence ID" value="NZ_CACRTV010000044.1"/>
</dbReference>
<dbReference type="FunFam" id="2.160.10.10:FF:000008">
    <property type="entry name" value="Maltose O-acetyltransferase"/>
    <property type="match status" value="1"/>
</dbReference>
<proteinExistence type="inferred from homology"/>
<dbReference type="InterPro" id="IPR001451">
    <property type="entry name" value="Hexapep"/>
</dbReference>
<protein>
    <recommendedName>
        <fullName evidence="5">Acetyltransferase</fullName>
        <ecNumber evidence="5">2.3.1.-</ecNumber>
    </recommendedName>
</protein>
<evidence type="ECO:0000256" key="4">
    <source>
        <dbReference type="ARBA" id="ARBA00023315"/>
    </source>
</evidence>
<dbReference type="Pfam" id="PF12464">
    <property type="entry name" value="Mac"/>
    <property type="match status" value="1"/>
</dbReference>
<dbReference type="CDD" id="cd03357">
    <property type="entry name" value="LbH_MAT_GAT"/>
    <property type="match status" value="1"/>
</dbReference>
<evidence type="ECO:0000256" key="3">
    <source>
        <dbReference type="ARBA" id="ARBA00022737"/>
    </source>
</evidence>
<evidence type="ECO:0000256" key="1">
    <source>
        <dbReference type="ARBA" id="ARBA00007274"/>
    </source>
</evidence>
<evidence type="ECO:0000256" key="5">
    <source>
        <dbReference type="RuleBase" id="RU367021"/>
    </source>
</evidence>
<dbReference type="InterPro" id="IPR011004">
    <property type="entry name" value="Trimer_LpxA-like_sf"/>
</dbReference>
<dbReference type="Pfam" id="PF14602">
    <property type="entry name" value="Hexapep_2"/>
    <property type="match status" value="1"/>
</dbReference>
<name>A0A6N3DAY0_9CLOT</name>
<dbReference type="InterPro" id="IPR024688">
    <property type="entry name" value="Mac_dom"/>
</dbReference>
<dbReference type="SMART" id="SM01266">
    <property type="entry name" value="Mac"/>
    <property type="match status" value="1"/>
</dbReference>
<dbReference type="PANTHER" id="PTHR43017">
    <property type="entry name" value="GALACTOSIDE O-ACETYLTRANSFERASE"/>
    <property type="match status" value="1"/>
</dbReference>
<dbReference type="EMBL" id="CACRTV010000044">
    <property type="protein sequence ID" value="VYU25592.1"/>
    <property type="molecule type" value="Genomic_DNA"/>
</dbReference>
<accession>A0A6N3DAY0</accession>
<dbReference type="GO" id="GO:0008870">
    <property type="term" value="F:galactoside O-acetyltransferase activity"/>
    <property type="evidence" value="ECO:0007669"/>
    <property type="project" value="TreeGrafter"/>
</dbReference>
<comment type="similarity">
    <text evidence="1 5">Belongs to the transferase hexapeptide repeat family.</text>
</comment>
<feature type="domain" description="Maltose/galactoside acetyltransferase" evidence="6">
    <location>
        <begin position="4"/>
        <end position="58"/>
    </location>
</feature>
<sequence>MTEREKMIAGEAYNPADKELEYLRFNARILTEEYNKTSIRDKEKRSELLKKLFGSTGENIYIEPNFNCDYGCNIHVGENFYANYNCVFLDVCEIRIGDNCFVAPQVGIYTATHPLDHQERISGTEFGKPITIGDNCWIGGSATIVPGVTLGNNVVVAAGAVVTKSFGDNVVIGGNPAKIIKEL</sequence>
<keyword evidence="2 5" id="KW-0808">Transferase</keyword>
<dbReference type="PANTHER" id="PTHR43017:SF1">
    <property type="entry name" value="ACETYLTRANSFERASE YJL218W-RELATED"/>
    <property type="match status" value="1"/>
</dbReference>
<dbReference type="InterPro" id="IPR039369">
    <property type="entry name" value="LacA-like"/>
</dbReference>
<dbReference type="EC" id="2.3.1.-" evidence="5"/>